<evidence type="ECO:0000256" key="1">
    <source>
        <dbReference type="SAM" id="Coils"/>
    </source>
</evidence>
<evidence type="ECO:0000313" key="3">
    <source>
        <dbReference type="Proteomes" id="UP001589576"/>
    </source>
</evidence>
<evidence type="ECO:0008006" key="4">
    <source>
        <dbReference type="Google" id="ProtNLM"/>
    </source>
</evidence>
<protein>
    <recommendedName>
        <fullName evidence="4">General stress protein CsbD</fullName>
    </recommendedName>
</protein>
<dbReference type="Proteomes" id="UP001589576">
    <property type="component" value="Unassembled WGS sequence"/>
</dbReference>
<keyword evidence="1" id="KW-0175">Coiled coil</keyword>
<name>A0ABV5GGF6_9FLAO</name>
<dbReference type="EMBL" id="JBHMFB010000029">
    <property type="protein sequence ID" value="MFB9090139.1"/>
    <property type="molecule type" value="Genomic_DNA"/>
</dbReference>
<dbReference type="RefSeq" id="WP_379691848.1">
    <property type="nucleotide sequence ID" value="NZ_JBHMFB010000029.1"/>
</dbReference>
<reference evidence="2 3" key="1">
    <citation type="submission" date="2024-09" db="EMBL/GenBank/DDBJ databases">
        <authorList>
            <person name="Sun Q."/>
            <person name="Mori K."/>
        </authorList>
    </citation>
    <scope>NUCLEOTIDE SEQUENCE [LARGE SCALE GENOMIC DNA]</scope>
    <source>
        <strain evidence="2 3">CECT 8460</strain>
    </source>
</reference>
<gene>
    <name evidence="2" type="ORF">ACFFUU_11050</name>
</gene>
<comment type="caution">
    <text evidence="2">The sequence shown here is derived from an EMBL/GenBank/DDBJ whole genome shotgun (WGS) entry which is preliminary data.</text>
</comment>
<evidence type="ECO:0000313" key="2">
    <source>
        <dbReference type="EMBL" id="MFB9090139.1"/>
    </source>
</evidence>
<keyword evidence="3" id="KW-1185">Reference proteome</keyword>
<sequence length="84" mass="10176">MDTINKKELEIFKISGDWDLQSKLLRRKFPQLTPSDLEFQRDGEKDLFKRIEKRLNKKESEVVKIIKETLPDKFINNLKIKYHE</sequence>
<organism evidence="2 3">
    <name type="scientific">Flavobacterium paronense</name>
    <dbReference type="NCBI Taxonomy" id="1392775"/>
    <lineage>
        <taxon>Bacteria</taxon>
        <taxon>Pseudomonadati</taxon>
        <taxon>Bacteroidota</taxon>
        <taxon>Flavobacteriia</taxon>
        <taxon>Flavobacteriales</taxon>
        <taxon>Flavobacteriaceae</taxon>
        <taxon>Flavobacterium</taxon>
    </lineage>
</organism>
<proteinExistence type="predicted"/>
<feature type="coiled-coil region" evidence="1">
    <location>
        <begin position="41"/>
        <end position="68"/>
    </location>
</feature>
<accession>A0ABV5GGF6</accession>